<feature type="region of interest" description="Disordered" evidence="1">
    <location>
        <begin position="157"/>
        <end position="176"/>
    </location>
</feature>
<keyword evidence="2" id="KW-0472">Membrane</keyword>
<dbReference type="AlphaFoldDB" id="A0A6U7T4G6"/>
<keyword evidence="2" id="KW-0812">Transmembrane</keyword>
<sequence length="176" mass="19205">MKYASSKTMMTYAAGSFGDDTILCITLLQYLHFLFYQIYPMITGKCLLVRKGTGEVSRLTTPSMLAWIGGADWGKESGMTSPLRPRSYCSHEGMCHSIILVQQPLVLSNLSLLTPDGNCTTYTICLIIIPPPPPSPSHSKLTSCTIQMTVFVDSLGSSQCSPTPSRTPRSSTTIRT</sequence>
<evidence type="ECO:0000256" key="2">
    <source>
        <dbReference type="SAM" id="Phobius"/>
    </source>
</evidence>
<proteinExistence type="predicted"/>
<accession>A0A6U7T4G6</accession>
<dbReference type="EMBL" id="HBGA01001548">
    <property type="protein sequence ID" value="CAD8989547.1"/>
    <property type="molecule type" value="Transcribed_RNA"/>
</dbReference>
<feature type="transmembrane region" description="Helical" evidence="2">
    <location>
        <begin position="21"/>
        <end position="39"/>
    </location>
</feature>
<gene>
    <name evidence="3" type="ORF">EGYM00392_LOCUS587</name>
    <name evidence="4" type="ORF">EGYM00392_LOCUS588</name>
</gene>
<dbReference type="EMBL" id="HBGA01001547">
    <property type="protein sequence ID" value="CAD8989546.1"/>
    <property type="molecule type" value="Transcribed_RNA"/>
</dbReference>
<evidence type="ECO:0000256" key="1">
    <source>
        <dbReference type="SAM" id="MobiDB-lite"/>
    </source>
</evidence>
<name>A0A6U7T4G6_9EUGL</name>
<organism evidence="4">
    <name type="scientific">Eutreptiella gymnastica</name>
    <dbReference type="NCBI Taxonomy" id="73025"/>
    <lineage>
        <taxon>Eukaryota</taxon>
        <taxon>Discoba</taxon>
        <taxon>Euglenozoa</taxon>
        <taxon>Euglenida</taxon>
        <taxon>Spirocuta</taxon>
        <taxon>Euglenophyceae</taxon>
        <taxon>Eutreptiales</taxon>
        <taxon>Eutreptiaceae</taxon>
        <taxon>Eutreptiella</taxon>
    </lineage>
</organism>
<protein>
    <submittedName>
        <fullName evidence="4">Uncharacterized protein</fullName>
    </submittedName>
</protein>
<reference evidence="4" key="1">
    <citation type="submission" date="2021-01" db="EMBL/GenBank/DDBJ databases">
        <authorList>
            <person name="Corre E."/>
            <person name="Pelletier E."/>
            <person name="Niang G."/>
            <person name="Scheremetjew M."/>
            <person name="Finn R."/>
            <person name="Kale V."/>
            <person name="Holt S."/>
            <person name="Cochrane G."/>
            <person name="Meng A."/>
            <person name="Brown T."/>
            <person name="Cohen L."/>
        </authorList>
    </citation>
    <scope>NUCLEOTIDE SEQUENCE</scope>
    <source>
        <strain evidence="4">NIES-381</strain>
    </source>
</reference>
<evidence type="ECO:0000313" key="3">
    <source>
        <dbReference type="EMBL" id="CAD8989546.1"/>
    </source>
</evidence>
<keyword evidence="2" id="KW-1133">Transmembrane helix</keyword>
<evidence type="ECO:0000313" key="4">
    <source>
        <dbReference type="EMBL" id="CAD8989547.1"/>
    </source>
</evidence>